<dbReference type="OrthoDB" id="9781411at2"/>
<dbReference type="EMBL" id="LKAJ01000006">
    <property type="protein sequence ID" value="KRG21118.1"/>
    <property type="molecule type" value="Genomic_DNA"/>
</dbReference>
<keyword evidence="6 11" id="KW-0812">Transmembrane</keyword>
<dbReference type="InterPro" id="IPR036291">
    <property type="entry name" value="NAD(P)-bd_dom_sf"/>
</dbReference>
<evidence type="ECO:0000256" key="2">
    <source>
        <dbReference type="ARBA" id="ARBA00005551"/>
    </source>
</evidence>
<accession>A0A0Q9YW44</accession>
<dbReference type="Gene3D" id="1.20.1530.20">
    <property type="match status" value="1"/>
</dbReference>
<dbReference type="GO" id="GO:0006813">
    <property type="term" value="P:potassium ion transport"/>
    <property type="evidence" value="ECO:0007669"/>
    <property type="project" value="UniProtKB-KW"/>
</dbReference>
<feature type="domain" description="RCK N-terminal" evidence="12">
    <location>
        <begin position="408"/>
        <end position="525"/>
    </location>
</feature>
<proteinExistence type="inferred from homology"/>
<feature type="transmembrane region" description="Helical" evidence="11">
    <location>
        <begin position="231"/>
        <end position="255"/>
    </location>
</feature>
<feature type="transmembrane region" description="Helical" evidence="11">
    <location>
        <begin position="275"/>
        <end position="295"/>
    </location>
</feature>
<dbReference type="InterPro" id="IPR006153">
    <property type="entry name" value="Cation/H_exchanger_TM"/>
</dbReference>
<evidence type="ECO:0000259" key="12">
    <source>
        <dbReference type="PROSITE" id="PS51201"/>
    </source>
</evidence>
<reference evidence="14" key="2">
    <citation type="journal article" date="2016" name="Genome Announc.">
        <title>Draft Genome Sequences of Two Novel Amoeba-Resistant Intranuclear Bacteria, 'Candidatus Berkiella cookevillensis' and 'Candidatus Berkiella aquae'.</title>
        <authorList>
            <person name="Mehari Y.T."/>
            <person name="Arivett B.A."/>
            <person name="Farone A.L."/>
            <person name="Gunderson J.H."/>
            <person name="Farone M.B."/>
        </authorList>
    </citation>
    <scope>NUCLEOTIDE SEQUENCE</scope>
    <source>
        <strain evidence="14">HT99</strain>
    </source>
</reference>
<evidence type="ECO:0000256" key="11">
    <source>
        <dbReference type="SAM" id="Phobius"/>
    </source>
</evidence>
<evidence type="ECO:0000256" key="6">
    <source>
        <dbReference type="ARBA" id="ARBA00022692"/>
    </source>
</evidence>
<dbReference type="NCBIfam" id="TIGR00932">
    <property type="entry name" value="2a37"/>
    <property type="match status" value="1"/>
</dbReference>
<comment type="caution">
    <text evidence="13">The sequence shown here is derived from an EMBL/GenBank/DDBJ whole genome shotgun (WGS) entry which is preliminary data.</text>
</comment>
<gene>
    <name evidence="13" type="primary">kefC_5</name>
    <name evidence="14" type="ORF">HT99x_007195</name>
    <name evidence="13" type="ORF">HT99x_01674</name>
</gene>
<keyword evidence="9" id="KW-0406">Ion transport</keyword>
<dbReference type="RefSeq" id="WP_075066302.1">
    <property type="nucleotide sequence ID" value="NZ_LKAJ02000001.1"/>
</dbReference>
<keyword evidence="5" id="KW-0633">Potassium transport</keyword>
<feature type="transmembrane region" description="Helical" evidence="11">
    <location>
        <begin position="115"/>
        <end position="136"/>
    </location>
</feature>
<dbReference type="InterPro" id="IPR003148">
    <property type="entry name" value="RCK_N"/>
</dbReference>
<dbReference type="Pfam" id="PF02254">
    <property type="entry name" value="TrkA_N"/>
    <property type="match status" value="1"/>
</dbReference>
<reference evidence="14" key="3">
    <citation type="submission" date="2021-06" db="EMBL/GenBank/DDBJ databases">
        <title>Genomic Description and Analysis of Intracellular Bacteria, Candidatus Berkiella cookevillensis and Candidatus Berkiella aquae.</title>
        <authorList>
            <person name="Kidane D.T."/>
            <person name="Mehari Y.T."/>
            <person name="Rice F.C."/>
            <person name="Arivett B.A."/>
            <person name="Farone A.L."/>
            <person name="Berk S.G."/>
            <person name="Farone M.B."/>
        </authorList>
    </citation>
    <scope>NUCLEOTIDE SEQUENCE</scope>
    <source>
        <strain evidence="14">HT99</strain>
    </source>
</reference>
<feature type="transmembrane region" description="Helical" evidence="11">
    <location>
        <begin position="333"/>
        <end position="352"/>
    </location>
</feature>
<feature type="transmembrane region" description="Helical" evidence="11">
    <location>
        <begin position="6"/>
        <end position="25"/>
    </location>
</feature>
<name>A0A0Q9YW44_9GAMM</name>
<dbReference type="GO" id="GO:1902600">
    <property type="term" value="P:proton transmembrane transport"/>
    <property type="evidence" value="ECO:0007669"/>
    <property type="project" value="InterPro"/>
</dbReference>
<evidence type="ECO:0000256" key="4">
    <source>
        <dbReference type="ARBA" id="ARBA00022449"/>
    </source>
</evidence>
<feature type="transmembrane region" description="Helical" evidence="11">
    <location>
        <begin position="56"/>
        <end position="75"/>
    </location>
</feature>
<dbReference type="PANTHER" id="PTHR46157:SF4">
    <property type="entry name" value="K(+) EFFLUX ANTIPORTER 3, CHLOROPLASTIC"/>
    <property type="match status" value="1"/>
</dbReference>
<keyword evidence="15" id="KW-1185">Reference proteome</keyword>
<feature type="transmembrane region" description="Helical" evidence="11">
    <location>
        <begin position="148"/>
        <end position="172"/>
    </location>
</feature>
<comment type="subcellular location">
    <subcellularLocation>
        <location evidence="1">Endomembrane system</location>
        <topology evidence="1">Multi-pass membrane protein</topology>
    </subcellularLocation>
</comment>
<feature type="transmembrane region" description="Helical" evidence="11">
    <location>
        <begin position="32"/>
        <end position="50"/>
    </location>
</feature>
<dbReference type="Pfam" id="PF00999">
    <property type="entry name" value="Na_H_Exchanger"/>
    <property type="match status" value="1"/>
</dbReference>
<keyword evidence="7" id="KW-0630">Potassium</keyword>
<feature type="transmembrane region" description="Helical" evidence="11">
    <location>
        <begin position="364"/>
        <end position="385"/>
    </location>
</feature>
<dbReference type="PANTHER" id="PTHR46157">
    <property type="entry name" value="K(+) EFFLUX ANTIPORTER 3, CHLOROPLASTIC"/>
    <property type="match status" value="1"/>
</dbReference>
<dbReference type="InterPro" id="IPR038770">
    <property type="entry name" value="Na+/solute_symporter_sf"/>
</dbReference>
<feature type="transmembrane region" description="Helical" evidence="11">
    <location>
        <begin position="192"/>
        <end position="210"/>
    </location>
</feature>
<evidence type="ECO:0000256" key="8">
    <source>
        <dbReference type="ARBA" id="ARBA00022989"/>
    </source>
</evidence>
<evidence type="ECO:0000256" key="7">
    <source>
        <dbReference type="ARBA" id="ARBA00022958"/>
    </source>
</evidence>
<evidence type="ECO:0000256" key="9">
    <source>
        <dbReference type="ARBA" id="ARBA00023065"/>
    </source>
</evidence>
<dbReference type="GO" id="GO:0012505">
    <property type="term" value="C:endomembrane system"/>
    <property type="evidence" value="ECO:0007669"/>
    <property type="project" value="UniProtKB-SubCell"/>
</dbReference>
<evidence type="ECO:0000313" key="15">
    <source>
        <dbReference type="Proteomes" id="UP000051497"/>
    </source>
</evidence>
<dbReference type="InterPro" id="IPR004771">
    <property type="entry name" value="K/H_exchanger"/>
</dbReference>
<keyword evidence="8 11" id="KW-1133">Transmembrane helix</keyword>
<dbReference type="PATRIC" id="fig|1590043.3.peg.1710"/>
<dbReference type="Proteomes" id="UP000051497">
    <property type="component" value="Unassembled WGS sequence"/>
</dbReference>
<dbReference type="PROSITE" id="PS51201">
    <property type="entry name" value="RCK_N"/>
    <property type="match status" value="1"/>
</dbReference>
<comment type="similarity">
    <text evidence="2">Belongs to the monovalent cation:proton antiporter 2 (CPA2) transporter (TC 2.A.37) family.</text>
</comment>
<evidence type="ECO:0000313" key="14">
    <source>
        <dbReference type="EMBL" id="MCS5711214.1"/>
    </source>
</evidence>
<dbReference type="FunFam" id="3.40.50.720:FF:000036">
    <property type="entry name" value="Glutathione-regulated potassium-efflux system protein KefB"/>
    <property type="match status" value="1"/>
</dbReference>
<dbReference type="GO" id="GO:0008324">
    <property type="term" value="F:monoatomic cation transmembrane transporter activity"/>
    <property type="evidence" value="ECO:0007669"/>
    <property type="project" value="InterPro"/>
</dbReference>
<dbReference type="Gene3D" id="3.40.50.720">
    <property type="entry name" value="NAD(P)-binding Rossmann-like Domain"/>
    <property type="match status" value="1"/>
</dbReference>
<dbReference type="STRING" id="295108.HT99x_01674"/>
<keyword evidence="10 11" id="KW-0472">Membrane</keyword>
<evidence type="ECO:0000313" key="13">
    <source>
        <dbReference type="EMBL" id="KRG21118.1"/>
    </source>
</evidence>
<organism evidence="13">
    <name type="scientific">Candidatus Berkiella aquae</name>
    <dbReference type="NCBI Taxonomy" id="295108"/>
    <lineage>
        <taxon>Bacteria</taxon>
        <taxon>Pseudomonadati</taxon>
        <taxon>Pseudomonadota</taxon>
        <taxon>Gammaproteobacteria</taxon>
        <taxon>Candidatus Berkiellales</taxon>
        <taxon>Candidatus Berkiellaceae</taxon>
        <taxon>Candidatus Berkiella</taxon>
    </lineage>
</organism>
<dbReference type="EMBL" id="LKAJ02000001">
    <property type="protein sequence ID" value="MCS5711214.1"/>
    <property type="molecule type" value="Genomic_DNA"/>
</dbReference>
<dbReference type="GO" id="GO:0015297">
    <property type="term" value="F:antiporter activity"/>
    <property type="evidence" value="ECO:0007669"/>
    <property type="project" value="UniProtKB-KW"/>
</dbReference>
<reference evidence="13" key="1">
    <citation type="submission" date="2015-09" db="EMBL/GenBank/DDBJ databases">
        <title>Draft Genome Sequences of Two Novel Amoeba-resistant Intranuclear Bacteria, Candidatus Berkiella cookevillensis and Candidatus Berkiella aquae.</title>
        <authorList>
            <person name="Mehari Y.T."/>
            <person name="Arivett B.A."/>
            <person name="Farone A.L."/>
            <person name="Gunderson J.H."/>
            <person name="Farone M.B."/>
        </authorList>
    </citation>
    <scope>NUCLEOTIDE SEQUENCE [LARGE SCALE GENOMIC DNA]</scope>
    <source>
        <strain evidence="13">HT99</strain>
    </source>
</reference>
<evidence type="ECO:0000256" key="3">
    <source>
        <dbReference type="ARBA" id="ARBA00022448"/>
    </source>
</evidence>
<keyword evidence="4" id="KW-0050">Antiport</keyword>
<evidence type="ECO:0000256" key="10">
    <source>
        <dbReference type="ARBA" id="ARBA00023136"/>
    </source>
</evidence>
<feature type="transmembrane region" description="Helical" evidence="11">
    <location>
        <begin position="87"/>
        <end position="109"/>
    </location>
</feature>
<sequence length="606" mass="66936">MEYKDFFYQAAIYLLAAVLAVPLAKRLGFGSVLGYLIAGIIIGPFVLGTVGNTESIMHFAEFGVTLMLFLIGLELRPAALWRLRSQIFGLGLIQVLATTLAFTGVFILLDFSFVSSFAIGMIFSLSSTAIVLQIFTEKGWNRSPVGEATLSVLLFQDLAIIPILAILPLLGYQVLIEDPHTLTAKLSGWHQALFTIGVIAALIIAGRFLLRPLFRFIANSNLREIFTAASLLVVIASALVMQALGLSAALGTFLAGAVLAESEYRHELEADIEPFKGLLLGIFFISVGANINFSLIYHNPILILKIVTLLLVFKAMILFAVAKVFKINTQNSLLFSLTLAQGGEFCFVLLSFAAGIKIFSNETAALLIAAVAISMLLTPLMIIFYEKVLAPYFVRSQKDTDFDNIEQQKSTVVMAGFGRFGQIIGRLLIANKIKTTVLDLDAEAIAILRQFGFKVYYGDASRMDLLEIAGIKNASLFIIAIDDSEKALEIAKQVRKHYPDLKILARVHGRTQAYDFLKNDFNHVYRETFDSSLAMGLDALQSLGFDQEQAERMVKLFKEHDEASLAHLSKLYNRPGQPDQAYINEARKSRKNLEDAMMADREKHSS</sequence>
<keyword evidence="3" id="KW-0813">Transport</keyword>
<dbReference type="GO" id="GO:0005886">
    <property type="term" value="C:plasma membrane"/>
    <property type="evidence" value="ECO:0007669"/>
    <property type="project" value="TreeGrafter"/>
</dbReference>
<dbReference type="SUPFAM" id="SSF51735">
    <property type="entry name" value="NAD(P)-binding Rossmann-fold domains"/>
    <property type="match status" value="1"/>
</dbReference>
<evidence type="ECO:0000256" key="5">
    <source>
        <dbReference type="ARBA" id="ARBA00022538"/>
    </source>
</evidence>
<dbReference type="AlphaFoldDB" id="A0A0Q9YW44"/>
<protein>
    <submittedName>
        <fullName evidence="13">Glutathione-regulated potassium-efflux system protein KefC</fullName>
    </submittedName>
    <submittedName>
        <fullName evidence="14">Monovalent cation:proton antiporter-2 (CPA2) family protein</fullName>
    </submittedName>
</protein>
<feature type="transmembrane region" description="Helical" evidence="11">
    <location>
        <begin position="302"/>
        <end position="321"/>
    </location>
</feature>
<evidence type="ECO:0000256" key="1">
    <source>
        <dbReference type="ARBA" id="ARBA00004127"/>
    </source>
</evidence>